<dbReference type="SUPFAM" id="SSF54637">
    <property type="entry name" value="Thioesterase/thiol ester dehydrase-isomerase"/>
    <property type="match status" value="1"/>
</dbReference>
<dbReference type="AlphaFoldDB" id="A0ABD4T1S6"/>
<dbReference type="PANTHER" id="PTHR31793">
    <property type="entry name" value="4-HYDROXYBENZOYL-COA THIOESTERASE FAMILY MEMBER"/>
    <property type="match status" value="1"/>
</dbReference>
<reference evidence="3 4" key="1">
    <citation type="journal article" date="2015" name="Genome Announc.">
        <title>Draft Genome Sequence of Filamentous Marine Cyanobacterium Lyngbya confervoides Strain BDU141951.</title>
        <authorList>
            <person name="Chandrababunaidu M.M."/>
            <person name="Sen D."/>
            <person name="Tripathy S."/>
        </authorList>
    </citation>
    <scope>NUCLEOTIDE SEQUENCE [LARGE SCALE GENOMIC DNA]</scope>
    <source>
        <strain evidence="3 4">BDU141951</strain>
    </source>
</reference>
<dbReference type="Pfam" id="PF13279">
    <property type="entry name" value="4HBT_2"/>
    <property type="match status" value="1"/>
</dbReference>
<dbReference type="PROSITE" id="PS01328">
    <property type="entry name" value="4HBCOA_THIOESTERASE"/>
    <property type="match status" value="1"/>
</dbReference>
<accession>A0ABD4T1S6</accession>
<keyword evidence="2" id="KW-0378">Hydrolase</keyword>
<evidence type="ECO:0000256" key="2">
    <source>
        <dbReference type="ARBA" id="ARBA00022801"/>
    </source>
</evidence>
<comment type="similarity">
    <text evidence="1">Belongs to the 4-hydroxybenzoyl-CoA thioesterase family.</text>
</comment>
<evidence type="ECO:0000313" key="3">
    <source>
        <dbReference type="EMBL" id="MCM1982623.1"/>
    </source>
</evidence>
<evidence type="ECO:0000256" key="1">
    <source>
        <dbReference type="ARBA" id="ARBA00005953"/>
    </source>
</evidence>
<dbReference type="Gene3D" id="3.10.129.10">
    <property type="entry name" value="Hotdog Thioesterase"/>
    <property type="match status" value="1"/>
</dbReference>
<dbReference type="InterPro" id="IPR050563">
    <property type="entry name" value="4-hydroxybenzoyl-CoA_TE"/>
</dbReference>
<keyword evidence="4" id="KW-1185">Reference proteome</keyword>
<comment type="caution">
    <text evidence="3">The sequence shown here is derived from an EMBL/GenBank/DDBJ whole genome shotgun (WGS) entry which is preliminary data.</text>
</comment>
<dbReference type="InterPro" id="IPR008272">
    <property type="entry name" value="HB-CoA_thioesterase_AS"/>
</dbReference>
<dbReference type="InterPro" id="IPR029069">
    <property type="entry name" value="HotDog_dom_sf"/>
</dbReference>
<dbReference type="Proteomes" id="UP000031561">
    <property type="component" value="Unassembled WGS sequence"/>
</dbReference>
<dbReference type="PIRSF" id="PIRSF003230">
    <property type="entry name" value="YbgC"/>
    <property type="match status" value="1"/>
</dbReference>
<dbReference type="PANTHER" id="PTHR31793:SF37">
    <property type="entry name" value="ACYL-COA THIOESTER HYDROLASE YBGC"/>
    <property type="match status" value="1"/>
</dbReference>
<sequence length="136" mass="15585">MFEYPVQVSPHLTDYAGVVWHGAYLRWLEEARLQALQEVGLNYADLVALGCDLPVVQLDLKYLRSLTMGQAGLVRSQILRREKVRLIWRQVVYTQNPEQVALEALVTLVPLDRTRKKVMRQLPAAFETKILSLLSP</sequence>
<dbReference type="RefSeq" id="WP_166274501.1">
    <property type="nucleotide sequence ID" value="NZ_JTHE03000044.1"/>
</dbReference>
<organism evidence="3 4">
    <name type="scientific">Lyngbya confervoides BDU141951</name>
    <dbReference type="NCBI Taxonomy" id="1574623"/>
    <lineage>
        <taxon>Bacteria</taxon>
        <taxon>Bacillati</taxon>
        <taxon>Cyanobacteriota</taxon>
        <taxon>Cyanophyceae</taxon>
        <taxon>Oscillatoriophycideae</taxon>
        <taxon>Oscillatoriales</taxon>
        <taxon>Microcoleaceae</taxon>
        <taxon>Lyngbya</taxon>
    </lineage>
</organism>
<dbReference type="GO" id="GO:0016787">
    <property type="term" value="F:hydrolase activity"/>
    <property type="evidence" value="ECO:0007669"/>
    <property type="project" value="UniProtKB-KW"/>
</dbReference>
<dbReference type="InterPro" id="IPR006684">
    <property type="entry name" value="YbgC/YbaW"/>
</dbReference>
<dbReference type="CDD" id="cd00586">
    <property type="entry name" value="4HBT"/>
    <property type="match status" value="1"/>
</dbReference>
<evidence type="ECO:0000313" key="4">
    <source>
        <dbReference type="Proteomes" id="UP000031561"/>
    </source>
</evidence>
<dbReference type="EMBL" id="JTHE03000044">
    <property type="protein sequence ID" value="MCM1982623.1"/>
    <property type="molecule type" value="Genomic_DNA"/>
</dbReference>
<gene>
    <name evidence="3" type="ORF">QQ91_0007270</name>
</gene>
<proteinExistence type="inferred from homology"/>
<protein>
    <submittedName>
        <fullName evidence="3">Acyl-CoA thioesterase</fullName>
    </submittedName>
</protein>
<name>A0ABD4T1S6_9CYAN</name>